<name>A0A0L8HM66_OCTBM</name>
<proteinExistence type="predicted"/>
<organism evidence="2">
    <name type="scientific">Octopus bimaculoides</name>
    <name type="common">California two-spotted octopus</name>
    <dbReference type="NCBI Taxonomy" id="37653"/>
    <lineage>
        <taxon>Eukaryota</taxon>
        <taxon>Metazoa</taxon>
        <taxon>Spiralia</taxon>
        <taxon>Lophotrochozoa</taxon>
        <taxon>Mollusca</taxon>
        <taxon>Cephalopoda</taxon>
        <taxon>Coleoidea</taxon>
        <taxon>Octopodiformes</taxon>
        <taxon>Octopoda</taxon>
        <taxon>Incirrata</taxon>
        <taxon>Octopodidae</taxon>
        <taxon>Octopus</taxon>
    </lineage>
</organism>
<keyword evidence="1" id="KW-0472">Membrane</keyword>
<reference evidence="2" key="1">
    <citation type="submission" date="2015-07" db="EMBL/GenBank/DDBJ databases">
        <title>MeaNS - Measles Nucleotide Surveillance Program.</title>
        <authorList>
            <person name="Tran T."/>
            <person name="Druce J."/>
        </authorList>
    </citation>
    <scope>NUCLEOTIDE SEQUENCE</scope>
    <source>
        <strain evidence="2">UCB-OBI-ISO-001</strain>
        <tissue evidence="2">Gonad</tissue>
    </source>
</reference>
<dbReference type="AlphaFoldDB" id="A0A0L8HM66"/>
<dbReference type="EMBL" id="KQ417791">
    <property type="protein sequence ID" value="KOF90307.1"/>
    <property type="molecule type" value="Genomic_DNA"/>
</dbReference>
<feature type="transmembrane region" description="Helical" evidence="1">
    <location>
        <begin position="12"/>
        <end position="28"/>
    </location>
</feature>
<evidence type="ECO:0000256" key="1">
    <source>
        <dbReference type="SAM" id="Phobius"/>
    </source>
</evidence>
<evidence type="ECO:0000313" key="2">
    <source>
        <dbReference type="EMBL" id="KOF90307.1"/>
    </source>
</evidence>
<keyword evidence="1" id="KW-0812">Transmembrane</keyword>
<gene>
    <name evidence="2" type="ORF">OCBIM_22011377mg</name>
</gene>
<protein>
    <submittedName>
        <fullName evidence="2">Uncharacterized protein</fullName>
    </submittedName>
</protein>
<sequence length="53" mass="6349">MVVYSNIPKKKKLVQLTMFVVHFGFWHVNSVLFVKRFPEEILVCYCYHSNNIT</sequence>
<accession>A0A0L8HM66</accession>
<keyword evidence="1" id="KW-1133">Transmembrane helix</keyword>